<evidence type="ECO:0000313" key="2">
    <source>
        <dbReference type="Proteomes" id="UP000822688"/>
    </source>
</evidence>
<comment type="caution">
    <text evidence="1">The sequence shown here is derived from an EMBL/GenBank/DDBJ whole genome shotgun (WGS) entry which is preliminary data.</text>
</comment>
<proteinExistence type="predicted"/>
<evidence type="ECO:0000313" key="1">
    <source>
        <dbReference type="EMBL" id="KAG0579674.1"/>
    </source>
</evidence>
<name>A0A8T0I7Z4_CERPU</name>
<dbReference type="EMBL" id="CM026424">
    <property type="protein sequence ID" value="KAG0579674.1"/>
    <property type="molecule type" value="Genomic_DNA"/>
</dbReference>
<reference evidence="1" key="1">
    <citation type="submission" date="2020-06" db="EMBL/GenBank/DDBJ databases">
        <title>WGS assembly of Ceratodon purpureus strain R40.</title>
        <authorList>
            <person name="Carey S.B."/>
            <person name="Jenkins J."/>
            <person name="Shu S."/>
            <person name="Lovell J.T."/>
            <person name="Sreedasyam A."/>
            <person name="Maumus F."/>
            <person name="Tiley G.P."/>
            <person name="Fernandez-Pozo N."/>
            <person name="Barry K."/>
            <person name="Chen C."/>
            <person name="Wang M."/>
            <person name="Lipzen A."/>
            <person name="Daum C."/>
            <person name="Saski C.A."/>
            <person name="Payton A.C."/>
            <person name="Mcbreen J.C."/>
            <person name="Conrad R.E."/>
            <person name="Kollar L.M."/>
            <person name="Olsson S."/>
            <person name="Huttunen S."/>
            <person name="Landis J.B."/>
            <person name="Wickett N.J."/>
            <person name="Johnson M.G."/>
            <person name="Rensing S.A."/>
            <person name="Grimwood J."/>
            <person name="Schmutz J."/>
            <person name="Mcdaniel S.F."/>
        </authorList>
    </citation>
    <scope>NUCLEOTIDE SEQUENCE</scope>
    <source>
        <strain evidence="1">R40</strain>
    </source>
</reference>
<dbReference type="Proteomes" id="UP000822688">
    <property type="component" value="Chromosome 4"/>
</dbReference>
<dbReference type="AlphaFoldDB" id="A0A8T0I7Z4"/>
<accession>A0A8T0I7Z4</accession>
<protein>
    <submittedName>
        <fullName evidence="1">Uncharacterized protein</fullName>
    </submittedName>
</protein>
<gene>
    <name evidence="1" type="ORF">KC19_4G115700</name>
</gene>
<keyword evidence="2" id="KW-1185">Reference proteome</keyword>
<organism evidence="1 2">
    <name type="scientific">Ceratodon purpureus</name>
    <name type="common">Fire moss</name>
    <name type="synonym">Dicranum purpureum</name>
    <dbReference type="NCBI Taxonomy" id="3225"/>
    <lineage>
        <taxon>Eukaryota</taxon>
        <taxon>Viridiplantae</taxon>
        <taxon>Streptophyta</taxon>
        <taxon>Embryophyta</taxon>
        <taxon>Bryophyta</taxon>
        <taxon>Bryophytina</taxon>
        <taxon>Bryopsida</taxon>
        <taxon>Dicranidae</taxon>
        <taxon>Pseudoditrichales</taxon>
        <taxon>Ditrichaceae</taxon>
        <taxon>Ceratodon</taxon>
    </lineage>
</organism>
<sequence>MRQSSLRFSIQESKENEPSAHYGHIVVSKAFNCSGAKYPHENILFSEYSTPTGPRSKAEMLALINWRSSNTAGVSHKFANPKWWQDPSPALERRSGLVNLSYYNMSDITKLLVVPVGTLER</sequence>